<feature type="transmembrane region" description="Helical" evidence="1">
    <location>
        <begin position="114"/>
        <end position="135"/>
    </location>
</feature>
<dbReference type="STRING" id="1129374.AJE_08922"/>
<feature type="transmembrane region" description="Helical" evidence="1">
    <location>
        <begin position="26"/>
        <end position="53"/>
    </location>
</feature>
<accession>H3ZEK0</accession>
<name>H3ZEK0_9ALTE</name>
<dbReference type="Proteomes" id="UP000012046">
    <property type="component" value="Unassembled WGS sequence"/>
</dbReference>
<protein>
    <submittedName>
        <fullName evidence="2">Uncharacterized protein</fullName>
    </submittedName>
</protein>
<gene>
    <name evidence="2" type="ORF">AJE_08922</name>
</gene>
<sequence length="424" mass="48007">MSNKAALPVAVSNCGRLLTLTPLGSFVWGVIGFFWLLGFAAPFSFVLANLLLLPYYYGNLLPKALYFMRSSYGRLLLSQTERLVGLTLLASVVVLLPIPGLLHVTGEQLSAVPLWQLILILAGIHALMHILALWLTKQKAEAGLAMLVVTLYLLPNGFFLLFFGQKQWFGIALAIASLSVATVVSKTLLASGKLSQPDFKFYWPQRIFQPSLALSLHLQQNGHWIYRLFFYCCYCFALPVIGSTIHLFISGQWQWQPADNWSIFKNMLLVSPLLCWLLQIRQQQSNLSKAWLFYPFSRQQLFYYIERYYLQQQLLLLLPLCSLMLSLGLNQTELLVALLLSLTLLLISTYLLLGAQTKLGFYFGYGLIFAFAIEIWPVSTQASTQSWLLTGLLLMALLLRSWAIKSWQQLDFTQAAKAVRQQDV</sequence>
<feature type="transmembrane region" description="Helical" evidence="1">
    <location>
        <begin position="228"/>
        <end position="249"/>
    </location>
</feature>
<keyword evidence="1" id="KW-0472">Membrane</keyword>
<feature type="transmembrane region" description="Helical" evidence="1">
    <location>
        <begin position="142"/>
        <end position="162"/>
    </location>
</feature>
<feature type="transmembrane region" description="Helical" evidence="1">
    <location>
        <begin position="83"/>
        <end position="102"/>
    </location>
</feature>
<dbReference type="PATRIC" id="fig|1129374.4.peg.1783"/>
<dbReference type="AlphaFoldDB" id="H3ZEK0"/>
<keyword evidence="3" id="KW-1185">Reference proteome</keyword>
<keyword evidence="1" id="KW-0812">Transmembrane</keyword>
<evidence type="ECO:0000313" key="3">
    <source>
        <dbReference type="Proteomes" id="UP000012046"/>
    </source>
</evidence>
<dbReference type="EMBL" id="AHTH01000023">
    <property type="protein sequence ID" value="EHR40963.1"/>
    <property type="molecule type" value="Genomic_DNA"/>
</dbReference>
<evidence type="ECO:0000313" key="2">
    <source>
        <dbReference type="EMBL" id="EHR40963.1"/>
    </source>
</evidence>
<feature type="transmembrane region" description="Helical" evidence="1">
    <location>
        <begin position="168"/>
        <end position="189"/>
    </location>
</feature>
<feature type="transmembrane region" description="Helical" evidence="1">
    <location>
        <begin position="334"/>
        <end position="353"/>
    </location>
</feature>
<reference evidence="2 3" key="1">
    <citation type="journal article" date="2012" name="J. Bacteriol.">
        <title>Genome Sequence of Extracellular-Protease-Producing Alishewanella jeotgali Isolated from Traditional Korean Fermented Seafood.</title>
        <authorList>
            <person name="Jung J."/>
            <person name="Chun J."/>
            <person name="Park W."/>
        </authorList>
    </citation>
    <scope>NUCLEOTIDE SEQUENCE [LARGE SCALE GENOMIC DNA]</scope>
    <source>
        <strain evidence="2 3">KCTC 22429</strain>
    </source>
</reference>
<feature type="transmembrane region" description="Helical" evidence="1">
    <location>
        <begin position="360"/>
        <end position="379"/>
    </location>
</feature>
<dbReference type="RefSeq" id="WP_008606249.1">
    <property type="nucleotide sequence ID" value="NZ_AHTH01000023.1"/>
</dbReference>
<keyword evidence="1" id="KW-1133">Transmembrane helix</keyword>
<proteinExistence type="predicted"/>
<feature type="transmembrane region" description="Helical" evidence="1">
    <location>
        <begin position="385"/>
        <end position="403"/>
    </location>
</feature>
<comment type="caution">
    <text evidence="2">The sequence shown here is derived from an EMBL/GenBank/DDBJ whole genome shotgun (WGS) entry which is preliminary data.</text>
</comment>
<evidence type="ECO:0000256" key="1">
    <source>
        <dbReference type="SAM" id="Phobius"/>
    </source>
</evidence>
<organism evidence="2 3">
    <name type="scientific">Alishewanella jeotgali KCTC 22429</name>
    <dbReference type="NCBI Taxonomy" id="1129374"/>
    <lineage>
        <taxon>Bacteria</taxon>
        <taxon>Pseudomonadati</taxon>
        <taxon>Pseudomonadota</taxon>
        <taxon>Gammaproteobacteria</taxon>
        <taxon>Alteromonadales</taxon>
        <taxon>Alteromonadaceae</taxon>
        <taxon>Alishewanella</taxon>
    </lineage>
</organism>